<feature type="domain" description="Solute-binding protein family 3/N-terminal" evidence="2">
    <location>
        <begin position="42"/>
        <end position="286"/>
    </location>
</feature>
<dbReference type="Proteomes" id="UP000323522">
    <property type="component" value="Chromosome"/>
</dbReference>
<dbReference type="OrthoDB" id="9768183at2"/>
<dbReference type="EMBL" id="CP035708">
    <property type="protein sequence ID" value="QEN00221.1"/>
    <property type="molecule type" value="Genomic_DNA"/>
</dbReference>
<evidence type="ECO:0000256" key="1">
    <source>
        <dbReference type="ARBA" id="ARBA00022729"/>
    </source>
</evidence>
<dbReference type="Gene3D" id="3.40.190.10">
    <property type="entry name" value="Periplasmic binding protein-like II"/>
    <property type="match status" value="2"/>
</dbReference>
<evidence type="ECO:0000259" key="2">
    <source>
        <dbReference type="SMART" id="SM00062"/>
    </source>
</evidence>
<keyword evidence="1" id="KW-0732">Signal</keyword>
<gene>
    <name evidence="3" type="ORF">EWH46_05085</name>
</gene>
<dbReference type="KEGG" id="snn:EWH46_05085"/>
<dbReference type="AlphaFoldDB" id="A0A5C1PYC0"/>
<evidence type="ECO:0000313" key="3">
    <source>
        <dbReference type="EMBL" id="QEN00221.1"/>
    </source>
</evidence>
<dbReference type="PANTHER" id="PTHR35936:SF17">
    <property type="entry name" value="ARGININE-BINDING EXTRACELLULAR PROTEIN ARTP"/>
    <property type="match status" value="1"/>
</dbReference>
<dbReference type="SMART" id="SM00062">
    <property type="entry name" value="PBPb"/>
    <property type="match status" value="1"/>
</dbReference>
<dbReference type="SUPFAM" id="SSF53850">
    <property type="entry name" value="Periplasmic binding protein-like II"/>
    <property type="match status" value="1"/>
</dbReference>
<organism evidence="3 4">
    <name type="scientific">Sphaerotilus sulfidivorans</name>
    <dbReference type="NCBI Taxonomy" id="639200"/>
    <lineage>
        <taxon>Bacteria</taxon>
        <taxon>Pseudomonadati</taxon>
        <taxon>Pseudomonadota</taxon>
        <taxon>Betaproteobacteria</taxon>
        <taxon>Burkholderiales</taxon>
        <taxon>Sphaerotilaceae</taxon>
        <taxon>Sphaerotilus</taxon>
    </lineage>
</organism>
<dbReference type="InterPro" id="IPR001638">
    <property type="entry name" value="Solute-binding_3/MltF_N"/>
</dbReference>
<proteinExistence type="predicted"/>
<name>A0A5C1PYC0_9BURK</name>
<accession>A0A5C1PYC0</accession>
<dbReference type="Pfam" id="PF00497">
    <property type="entry name" value="SBP_bac_3"/>
    <property type="match status" value="1"/>
</dbReference>
<evidence type="ECO:0000313" key="4">
    <source>
        <dbReference type="Proteomes" id="UP000323522"/>
    </source>
</evidence>
<sequence length="306" mass="32900">MLHPMRLILWLGLVMTVTVAVIVSIGRSPALDGPQSPGPDRPLRVGYAIEAPYAFRDPGGGLQGEAVDMMRAALRRIGRPEPVWIHAEFGALMHELDMGRIDAIASGLFITPERAARLAFSRPTAAVQPGLLVAAGNPLGLHSLADVVGDARTRLCVLEQSVEQDMARRAGLPDSRLRTRTSAAGCLTELQQGAVQAMMLSVPSLRWMVRQLEQQARSISQARAQPLPELAQPFWVSSGPDGAAIGYPALAFRRGDRLRDEIDAALAAYIGSPEHLQRVSVYGFDEGLIAPVRGEPLAGLRGTATR</sequence>
<protein>
    <submittedName>
        <fullName evidence="3">Transporter substrate-binding domain-containing protein</fullName>
    </submittedName>
</protein>
<dbReference type="PANTHER" id="PTHR35936">
    <property type="entry name" value="MEMBRANE-BOUND LYTIC MUREIN TRANSGLYCOSYLASE F"/>
    <property type="match status" value="1"/>
</dbReference>
<reference evidence="3 4" key="1">
    <citation type="submission" date="2019-02" db="EMBL/GenBank/DDBJ databases">
        <title>Complete Genome Sequence and Methylome Analysis of Sphaerotilus natans subsp. sulfidivorans D-507.</title>
        <authorList>
            <person name="Fomenkov A."/>
            <person name="Gridneva E."/>
            <person name="Smolyakov D."/>
            <person name="Dubinina G."/>
            <person name="Vincze T."/>
            <person name="Grabovich M."/>
            <person name="Roberts R.J."/>
        </authorList>
    </citation>
    <scope>NUCLEOTIDE SEQUENCE [LARGE SCALE GENOMIC DNA]</scope>
    <source>
        <strain evidence="3 4">D-507</strain>
    </source>
</reference>